<gene>
    <name evidence="1" type="ORF">H4W34_001939</name>
</gene>
<accession>A0ABR9JNG0</accession>
<dbReference type="InterPro" id="IPR032675">
    <property type="entry name" value="LRR_dom_sf"/>
</dbReference>
<keyword evidence="2" id="KW-1185">Reference proteome</keyword>
<organism evidence="1 2">
    <name type="scientific">Actinomadura algeriensis</name>
    <dbReference type="NCBI Taxonomy" id="1679523"/>
    <lineage>
        <taxon>Bacteria</taxon>
        <taxon>Bacillati</taxon>
        <taxon>Actinomycetota</taxon>
        <taxon>Actinomycetes</taxon>
        <taxon>Streptosporangiales</taxon>
        <taxon>Thermomonosporaceae</taxon>
        <taxon>Actinomadura</taxon>
    </lineage>
</organism>
<proteinExistence type="predicted"/>
<comment type="caution">
    <text evidence="1">The sequence shown here is derived from an EMBL/GenBank/DDBJ whole genome shotgun (WGS) entry which is preliminary data.</text>
</comment>
<sequence length="370" mass="40146">MTAEIVTGNFPRNHIVEFGGLPVLDAVPSRGSWDLRENAAKALEGLGEPVPYVLVPDEGPDAARLRAAVADPGSVAWWLPLVSWADGGFRHADDHLRELAERVEGADVTALVLGGTFDHGRVEADARRPITEDRPQIFVGAPGDPYVRDDDVVAHDAVAALTRRAADFPNLRALFVGEIDDSQIFECAEVDVAPLLEALPELTEFAVCLQFALRFRLAGHAGLRRLTCHGVMLPDEIEGVAACRLPALERLEMWSAEDFGDEQDAEERAAFDALFHSGTMPRLRHLGLREFTFIDGMLGRLADSPLLSRLESLDVSRGALTDEGARVLLEAEGFRGLARLDLRHHAMSAATAERVRGVFAEAGVDVVVSG</sequence>
<evidence type="ECO:0000313" key="1">
    <source>
        <dbReference type="EMBL" id="MBE1532106.1"/>
    </source>
</evidence>
<name>A0ABR9JNG0_9ACTN</name>
<dbReference type="Gene3D" id="3.80.10.10">
    <property type="entry name" value="Ribonuclease Inhibitor"/>
    <property type="match status" value="1"/>
</dbReference>
<dbReference type="SUPFAM" id="SSF52047">
    <property type="entry name" value="RNI-like"/>
    <property type="match status" value="1"/>
</dbReference>
<dbReference type="RefSeq" id="WP_192758855.1">
    <property type="nucleotide sequence ID" value="NZ_JADBDZ010000001.1"/>
</dbReference>
<dbReference type="Proteomes" id="UP000627838">
    <property type="component" value="Unassembled WGS sequence"/>
</dbReference>
<dbReference type="EMBL" id="JADBDZ010000001">
    <property type="protein sequence ID" value="MBE1532106.1"/>
    <property type="molecule type" value="Genomic_DNA"/>
</dbReference>
<evidence type="ECO:0008006" key="3">
    <source>
        <dbReference type="Google" id="ProtNLM"/>
    </source>
</evidence>
<protein>
    <recommendedName>
        <fullName evidence="3">Leucine rich repeat (LRR) protein</fullName>
    </recommendedName>
</protein>
<reference evidence="1 2" key="1">
    <citation type="submission" date="2020-10" db="EMBL/GenBank/DDBJ databases">
        <title>Sequencing the genomes of 1000 actinobacteria strains.</title>
        <authorList>
            <person name="Klenk H.-P."/>
        </authorList>
    </citation>
    <scope>NUCLEOTIDE SEQUENCE [LARGE SCALE GENOMIC DNA]</scope>
    <source>
        <strain evidence="1 2">DSM 46744</strain>
    </source>
</reference>
<evidence type="ECO:0000313" key="2">
    <source>
        <dbReference type="Proteomes" id="UP000627838"/>
    </source>
</evidence>